<proteinExistence type="predicted"/>
<dbReference type="AlphaFoldDB" id="A0AAV4D617"/>
<evidence type="ECO:0000313" key="2">
    <source>
        <dbReference type="Proteomes" id="UP000735302"/>
    </source>
</evidence>
<name>A0AAV4D617_9GAST</name>
<accession>A0AAV4D617</accession>
<protein>
    <submittedName>
        <fullName evidence="1">Uncharacterized protein</fullName>
    </submittedName>
</protein>
<sequence length="90" mass="10833">MEDNCILGSEILVLFEVHAPFDEDKIKYRLFDIQGPRLRPDEFRGCDLKRKEWPFSRDYARRVVNHFLEIWKCLEKMKLHSMSVVCTVED</sequence>
<dbReference type="Proteomes" id="UP000735302">
    <property type="component" value="Unassembled WGS sequence"/>
</dbReference>
<gene>
    <name evidence="1" type="ORF">PoB_006602100</name>
</gene>
<evidence type="ECO:0000313" key="1">
    <source>
        <dbReference type="EMBL" id="GFO39516.1"/>
    </source>
</evidence>
<reference evidence="1 2" key="1">
    <citation type="journal article" date="2021" name="Elife">
        <title>Chloroplast acquisition without the gene transfer in kleptoplastic sea slugs, Plakobranchus ocellatus.</title>
        <authorList>
            <person name="Maeda T."/>
            <person name="Takahashi S."/>
            <person name="Yoshida T."/>
            <person name="Shimamura S."/>
            <person name="Takaki Y."/>
            <person name="Nagai Y."/>
            <person name="Toyoda A."/>
            <person name="Suzuki Y."/>
            <person name="Arimoto A."/>
            <person name="Ishii H."/>
            <person name="Satoh N."/>
            <person name="Nishiyama T."/>
            <person name="Hasebe M."/>
            <person name="Maruyama T."/>
            <person name="Minagawa J."/>
            <person name="Obokata J."/>
            <person name="Shigenobu S."/>
        </authorList>
    </citation>
    <scope>NUCLEOTIDE SEQUENCE [LARGE SCALE GENOMIC DNA]</scope>
</reference>
<comment type="caution">
    <text evidence="1">The sequence shown here is derived from an EMBL/GenBank/DDBJ whole genome shotgun (WGS) entry which is preliminary data.</text>
</comment>
<dbReference type="EMBL" id="BLXT01007498">
    <property type="protein sequence ID" value="GFO39516.1"/>
    <property type="molecule type" value="Genomic_DNA"/>
</dbReference>
<organism evidence="1 2">
    <name type="scientific">Plakobranchus ocellatus</name>
    <dbReference type="NCBI Taxonomy" id="259542"/>
    <lineage>
        <taxon>Eukaryota</taxon>
        <taxon>Metazoa</taxon>
        <taxon>Spiralia</taxon>
        <taxon>Lophotrochozoa</taxon>
        <taxon>Mollusca</taxon>
        <taxon>Gastropoda</taxon>
        <taxon>Heterobranchia</taxon>
        <taxon>Euthyneura</taxon>
        <taxon>Panpulmonata</taxon>
        <taxon>Sacoglossa</taxon>
        <taxon>Placobranchoidea</taxon>
        <taxon>Plakobranchidae</taxon>
        <taxon>Plakobranchus</taxon>
    </lineage>
</organism>
<keyword evidence="2" id="KW-1185">Reference proteome</keyword>